<comment type="caution">
    <text evidence="1">The sequence shown here is derived from an EMBL/GenBank/DDBJ whole genome shotgun (WGS) entry which is preliminary data.</text>
</comment>
<name>A0A420N1S3_FUSOX</name>
<protein>
    <submittedName>
        <fullName evidence="1">Uncharacterized protein</fullName>
    </submittedName>
</protein>
<proteinExistence type="predicted"/>
<evidence type="ECO:0000313" key="2">
    <source>
        <dbReference type="Proteomes" id="UP000285084"/>
    </source>
</evidence>
<sequence length="103" mass="11297">MSIQVTTAPGALVAPGIGAGDVASIISLGQRIGNWWTGPSGDNNLLELLDEEASDILKRRGLMDILAFNKRWRKQIRILGNGVPLNLREEGIQDVLKYMDKLL</sequence>
<gene>
    <name evidence="1" type="ORF">BFJ69_g8634</name>
</gene>
<organism evidence="1 2">
    <name type="scientific">Fusarium oxysporum</name>
    <name type="common">Fusarium vascular wilt</name>
    <dbReference type="NCBI Taxonomy" id="5507"/>
    <lineage>
        <taxon>Eukaryota</taxon>
        <taxon>Fungi</taxon>
        <taxon>Dikarya</taxon>
        <taxon>Ascomycota</taxon>
        <taxon>Pezizomycotina</taxon>
        <taxon>Sordariomycetes</taxon>
        <taxon>Hypocreomycetidae</taxon>
        <taxon>Hypocreales</taxon>
        <taxon>Nectriaceae</taxon>
        <taxon>Fusarium</taxon>
        <taxon>Fusarium oxysporum species complex</taxon>
    </lineage>
</organism>
<reference evidence="1 2" key="1">
    <citation type="journal article" date="2018" name="Sci. Rep.">
        <title>Characterisation of pathogen-specific regions and novel effector candidates in Fusarium oxysporum f. sp. cepae.</title>
        <authorList>
            <person name="Armitage A.D."/>
            <person name="Taylor A."/>
            <person name="Sobczyk M.K."/>
            <person name="Baxter L."/>
            <person name="Greenfield B.P."/>
            <person name="Bates H.J."/>
            <person name="Wilson F."/>
            <person name="Jackson A.C."/>
            <person name="Ott S."/>
            <person name="Harrison R.J."/>
            <person name="Clarkson J.P."/>
        </authorList>
    </citation>
    <scope>NUCLEOTIDE SEQUENCE [LARGE SCALE GENOMIC DNA]</scope>
    <source>
        <strain evidence="1 2">Fo_A13</strain>
    </source>
</reference>
<evidence type="ECO:0000313" key="1">
    <source>
        <dbReference type="EMBL" id="RKK74184.1"/>
    </source>
</evidence>
<dbReference type="EMBL" id="MRCX01000074">
    <property type="protein sequence ID" value="RKK74184.1"/>
    <property type="molecule type" value="Genomic_DNA"/>
</dbReference>
<dbReference type="Proteomes" id="UP000285084">
    <property type="component" value="Unassembled WGS sequence"/>
</dbReference>
<dbReference type="AlphaFoldDB" id="A0A420N1S3"/>
<accession>A0A420N1S3</accession>